<dbReference type="Proteomes" id="UP001223586">
    <property type="component" value="Unassembled WGS sequence"/>
</dbReference>
<accession>A0ABT9WSS7</accession>
<dbReference type="EMBL" id="JAUSTT010000011">
    <property type="protein sequence ID" value="MDQ0176270.1"/>
    <property type="molecule type" value="Genomic_DNA"/>
</dbReference>
<comment type="caution">
    <text evidence="1">The sequence shown here is derived from an EMBL/GenBank/DDBJ whole genome shotgun (WGS) entry which is preliminary data.</text>
</comment>
<name>A0ABT9WSS7_9BACI</name>
<organism evidence="1 2">
    <name type="scientific">Bacillus chungangensis</name>
    <dbReference type="NCBI Taxonomy" id="587633"/>
    <lineage>
        <taxon>Bacteria</taxon>
        <taxon>Bacillati</taxon>
        <taxon>Bacillota</taxon>
        <taxon>Bacilli</taxon>
        <taxon>Bacillales</taxon>
        <taxon>Bacillaceae</taxon>
        <taxon>Bacillus</taxon>
    </lineage>
</organism>
<proteinExistence type="predicted"/>
<sequence>MDKLTKGTWIVNTVKHLGELKQNTTELSFFEATEQAGKAGAFLGRLVADQQEIVDINSAKIFARQSSISPAELVTYLDYLKKEEKVDYNVDVLGRPKEIEVYCFSGKEALETVSSLYDKLSPHDEEQASLLGLNETFILPRYPVELKEALTKKGIGEECADTTIKLQEIFGLVKSSGKGEEIVLYNEYSFSGDPHRVTKALSSLKDSEREMVQEIQKLITDNQGFLADSIPTNIKPEIILMMEGVGLLDGVTVQSPIGSATFFTTPHLKGQGVGNFNLSEDVFHKAKVLLSCLRFGQTKSTWGRGKISTLDKMLNIINKLLRGQWVGPATAIGQDYALLEIDGVIQTRSATPYGFEMKLRQQEVGELVRQMITYNKVTLEVGENIGDLLNYQPTGCIIPETRKNQILAKSTAPVESMRNKLLLTLRTGGEVR</sequence>
<protein>
    <recommendedName>
        <fullName evidence="3">TldD/PmbA family protein</fullName>
    </recommendedName>
</protein>
<dbReference type="RefSeq" id="WP_307229289.1">
    <property type="nucleotide sequence ID" value="NZ_JAUSTT010000011.1"/>
</dbReference>
<keyword evidence="2" id="KW-1185">Reference proteome</keyword>
<gene>
    <name evidence="1" type="ORF">J2S08_002107</name>
</gene>
<reference evidence="1 2" key="1">
    <citation type="submission" date="2023-07" db="EMBL/GenBank/DDBJ databases">
        <title>Genomic Encyclopedia of Type Strains, Phase IV (KMG-IV): sequencing the most valuable type-strain genomes for metagenomic binning, comparative biology and taxonomic classification.</title>
        <authorList>
            <person name="Goeker M."/>
        </authorList>
    </citation>
    <scope>NUCLEOTIDE SEQUENCE [LARGE SCALE GENOMIC DNA]</scope>
    <source>
        <strain evidence="1 2">DSM 23837</strain>
    </source>
</reference>
<evidence type="ECO:0000313" key="2">
    <source>
        <dbReference type="Proteomes" id="UP001223586"/>
    </source>
</evidence>
<evidence type="ECO:0000313" key="1">
    <source>
        <dbReference type="EMBL" id="MDQ0176270.1"/>
    </source>
</evidence>
<evidence type="ECO:0008006" key="3">
    <source>
        <dbReference type="Google" id="ProtNLM"/>
    </source>
</evidence>